<evidence type="ECO:0000259" key="9">
    <source>
        <dbReference type="SMART" id="SM00702"/>
    </source>
</evidence>
<keyword evidence="11" id="KW-1185">Reference proteome</keyword>
<dbReference type="InterPro" id="IPR006620">
    <property type="entry name" value="Pro_4_hyd_alph"/>
</dbReference>
<dbReference type="OrthoDB" id="420380at2759"/>
<dbReference type="InterPro" id="IPR013547">
    <property type="entry name" value="P4H_N"/>
</dbReference>
<gene>
    <name evidence="10" type="primary">Dana\GF16266</name>
    <name evidence="10" type="synonym">dana_GLEANR_17537</name>
    <name evidence="10" type="ORF">GF16266</name>
</gene>
<dbReference type="GO" id="GO:0005783">
    <property type="term" value="C:endoplasmic reticulum"/>
    <property type="evidence" value="ECO:0007669"/>
    <property type="project" value="InterPro"/>
</dbReference>
<dbReference type="SMART" id="SM00702">
    <property type="entry name" value="P4Hc"/>
    <property type="match status" value="1"/>
</dbReference>
<keyword evidence="2" id="KW-0479">Metal-binding</keyword>
<keyword evidence="3" id="KW-0847">Vitamin C</keyword>
<evidence type="ECO:0000313" key="10">
    <source>
        <dbReference type="EMBL" id="KPU80551.1"/>
    </source>
</evidence>
<feature type="domain" description="Prolyl 4-hydroxylase alpha subunit" evidence="9">
    <location>
        <begin position="307"/>
        <end position="476"/>
    </location>
</feature>
<feature type="signal peptide" evidence="8">
    <location>
        <begin position="1"/>
        <end position="21"/>
    </location>
</feature>
<dbReference type="KEGG" id="dan:6499063"/>
<dbReference type="GO" id="GO:0007618">
    <property type="term" value="P:mating"/>
    <property type="evidence" value="ECO:0007669"/>
    <property type="project" value="EnsemblMetazoa"/>
</dbReference>
<dbReference type="InParanoid" id="A0A0P9AT77"/>
<keyword evidence="7" id="KW-0802">TPR repeat</keyword>
<reference evidence="10 11" key="1">
    <citation type="journal article" date="2007" name="Nature">
        <title>Evolution of genes and genomes on the Drosophila phylogeny.</title>
        <authorList>
            <consortium name="Drosophila 12 Genomes Consortium"/>
            <person name="Clark A.G."/>
            <person name="Eisen M.B."/>
            <person name="Smith D.R."/>
            <person name="Bergman C.M."/>
            <person name="Oliver B."/>
            <person name="Markow T.A."/>
            <person name="Kaufman T.C."/>
            <person name="Kellis M."/>
            <person name="Gelbart W."/>
            <person name="Iyer V.N."/>
            <person name="Pollard D.A."/>
            <person name="Sackton T.B."/>
            <person name="Larracuente A.M."/>
            <person name="Singh N.D."/>
            <person name="Abad J.P."/>
            <person name="Abt D.N."/>
            <person name="Adryan B."/>
            <person name="Aguade M."/>
            <person name="Akashi H."/>
            <person name="Anderson W.W."/>
            <person name="Aquadro C.F."/>
            <person name="Ardell D.H."/>
            <person name="Arguello R."/>
            <person name="Artieri C.G."/>
            <person name="Barbash D.A."/>
            <person name="Barker D."/>
            <person name="Barsanti P."/>
            <person name="Batterham P."/>
            <person name="Batzoglou S."/>
            <person name="Begun D."/>
            <person name="Bhutkar A."/>
            <person name="Blanco E."/>
            <person name="Bosak S.A."/>
            <person name="Bradley R.K."/>
            <person name="Brand A.D."/>
            <person name="Brent M.R."/>
            <person name="Brooks A.N."/>
            <person name="Brown R.H."/>
            <person name="Butlin R.K."/>
            <person name="Caggese C."/>
            <person name="Calvi B.R."/>
            <person name="Bernardo de Carvalho A."/>
            <person name="Caspi A."/>
            <person name="Castrezana S."/>
            <person name="Celniker S.E."/>
            <person name="Chang J.L."/>
            <person name="Chapple C."/>
            <person name="Chatterji S."/>
            <person name="Chinwalla A."/>
            <person name="Civetta A."/>
            <person name="Clifton S.W."/>
            <person name="Comeron J.M."/>
            <person name="Costello J.C."/>
            <person name="Coyne J.A."/>
            <person name="Daub J."/>
            <person name="David R.G."/>
            <person name="Delcher A.L."/>
            <person name="Delehaunty K."/>
            <person name="Do C.B."/>
            <person name="Ebling H."/>
            <person name="Edwards K."/>
            <person name="Eickbush T."/>
            <person name="Evans J.D."/>
            <person name="Filipski A."/>
            <person name="Findeiss S."/>
            <person name="Freyhult E."/>
            <person name="Fulton L."/>
            <person name="Fulton R."/>
            <person name="Garcia A.C."/>
            <person name="Gardiner A."/>
            <person name="Garfield D.A."/>
            <person name="Garvin B.E."/>
            <person name="Gibson G."/>
            <person name="Gilbert D."/>
            <person name="Gnerre S."/>
            <person name="Godfrey J."/>
            <person name="Good R."/>
            <person name="Gotea V."/>
            <person name="Gravely B."/>
            <person name="Greenberg A.J."/>
            <person name="Griffiths-Jones S."/>
            <person name="Gross S."/>
            <person name="Guigo R."/>
            <person name="Gustafson E.A."/>
            <person name="Haerty W."/>
            <person name="Hahn M.W."/>
            <person name="Halligan D.L."/>
            <person name="Halpern A.L."/>
            <person name="Halter G.M."/>
            <person name="Han M.V."/>
            <person name="Heger A."/>
            <person name="Hillier L."/>
            <person name="Hinrichs A.S."/>
            <person name="Holmes I."/>
            <person name="Hoskins R.A."/>
            <person name="Hubisz M.J."/>
            <person name="Hultmark D."/>
            <person name="Huntley M.A."/>
            <person name="Jaffe D.B."/>
            <person name="Jagadeeshan S."/>
            <person name="Jeck W.R."/>
            <person name="Johnson J."/>
            <person name="Jones C.D."/>
            <person name="Jordan W.C."/>
            <person name="Karpen G.H."/>
            <person name="Kataoka E."/>
            <person name="Keightley P.D."/>
            <person name="Kheradpour P."/>
            <person name="Kirkness E.F."/>
            <person name="Koerich L.B."/>
            <person name="Kristiansen K."/>
            <person name="Kudrna D."/>
            <person name="Kulathinal R.J."/>
            <person name="Kumar S."/>
            <person name="Kwok R."/>
            <person name="Lander E."/>
            <person name="Langley C.H."/>
            <person name="Lapoint R."/>
            <person name="Lazzaro B.P."/>
            <person name="Lee S.J."/>
            <person name="Levesque L."/>
            <person name="Li R."/>
            <person name="Lin C.F."/>
            <person name="Lin M.F."/>
            <person name="Lindblad-Toh K."/>
            <person name="Llopart A."/>
            <person name="Long M."/>
            <person name="Low L."/>
            <person name="Lozovsky E."/>
            <person name="Lu J."/>
            <person name="Luo M."/>
            <person name="Machado C.A."/>
            <person name="Makalowski W."/>
            <person name="Marzo M."/>
            <person name="Matsuda M."/>
            <person name="Matzkin L."/>
            <person name="McAllister B."/>
            <person name="McBride C.S."/>
            <person name="McKernan B."/>
            <person name="McKernan K."/>
            <person name="Mendez-Lago M."/>
            <person name="Minx P."/>
            <person name="Mollenhauer M.U."/>
            <person name="Montooth K."/>
            <person name="Mount S.M."/>
            <person name="Mu X."/>
            <person name="Myers E."/>
            <person name="Negre B."/>
            <person name="Newfeld S."/>
            <person name="Nielsen R."/>
            <person name="Noor M.A."/>
            <person name="O'Grady P."/>
            <person name="Pachter L."/>
            <person name="Papaceit M."/>
            <person name="Parisi M.J."/>
            <person name="Parisi M."/>
            <person name="Parts L."/>
            <person name="Pedersen J.S."/>
            <person name="Pesole G."/>
            <person name="Phillippy A.M."/>
            <person name="Ponting C.P."/>
            <person name="Pop M."/>
            <person name="Porcelli D."/>
            <person name="Powell J.R."/>
            <person name="Prohaska S."/>
            <person name="Pruitt K."/>
            <person name="Puig M."/>
            <person name="Quesneville H."/>
            <person name="Ram K.R."/>
            <person name="Rand D."/>
            <person name="Rasmussen M.D."/>
            <person name="Reed L.K."/>
            <person name="Reenan R."/>
            <person name="Reily A."/>
            <person name="Remington K.A."/>
            <person name="Rieger T.T."/>
            <person name="Ritchie M.G."/>
            <person name="Robin C."/>
            <person name="Rogers Y.H."/>
            <person name="Rohde C."/>
            <person name="Rozas J."/>
            <person name="Rubenfield M.J."/>
            <person name="Ruiz A."/>
            <person name="Russo S."/>
            <person name="Salzberg S.L."/>
            <person name="Sanchez-Gracia A."/>
            <person name="Saranga D.J."/>
            <person name="Sato H."/>
            <person name="Schaeffer S.W."/>
            <person name="Schatz M.C."/>
            <person name="Schlenke T."/>
            <person name="Schwartz R."/>
            <person name="Segarra C."/>
            <person name="Singh R.S."/>
            <person name="Sirot L."/>
            <person name="Sirota M."/>
            <person name="Sisneros N.B."/>
            <person name="Smith C.D."/>
            <person name="Smith T.F."/>
            <person name="Spieth J."/>
            <person name="Stage D.E."/>
            <person name="Stark A."/>
            <person name="Stephan W."/>
            <person name="Strausberg R.L."/>
            <person name="Strempel S."/>
            <person name="Sturgill D."/>
            <person name="Sutton G."/>
            <person name="Sutton G.G."/>
            <person name="Tao W."/>
            <person name="Teichmann S."/>
            <person name="Tobari Y.N."/>
            <person name="Tomimura Y."/>
            <person name="Tsolas J.M."/>
            <person name="Valente V.L."/>
            <person name="Venter E."/>
            <person name="Venter J.C."/>
            <person name="Vicario S."/>
            <person name="Vieira F.G."/>
            <person name="Vilella A.J."/>
            <person name="Villasante A."/>
            <person name="Walenz B."/>
            <person name="Wang J."/>
            <person name="Wasserman M."/>
            <person name="Watts T."/>
            <person name="Wilson D."/>
            <person name="Wilson R.K."/>
            <person name="Wing R.A."/>
            <person name="Wolfner M.F."/>
            <person name="Wong A."/>
            <person name="Wong G.K."/>
            <person name="Wu C.I."/>
            <person name="Wu G."/>
            <person name="Yamamoto D."/>
            <person name="Yang H.P."/>
            <person name="Yang S.P."/>
            <person name="Yorke J.A."/>
            <person name="Yoshida K."/>
            <person name="Zdobnov E."/>
            <person name="Zhang P."/>
            <person name="Zhang Y."/>
            <person name="Zimin A.V."/>
            <person name="Baldwin J."/>
            <person name="Abdouelleil A."/>
            <person name="Abdulkadir J."/>
            <person name="Abebe A."/>
            <person name="Abera B."/>
            <person name="Abreu J."/>
            <person name="Acer S.C."/>
            <person name="Aftuck L."/>
            <person name="Alexander A."/>
            <person name="An P."/>
            <person name="Anderson E."/>
            <person name="Anderson S."/>
            <person name="Arachi H."/>
            <person name="Azer M."/>
            <person name="Bachantsang P."/>
            <person name="Barry A."/>
            <person name="Bayul T."/>
            <person name="Berlin A."/>
            <person name="Bessette D."/>
            <person name="Bloom T."/>
            <person name="Blye J."/>
            <person name="Boguslavskiy L."/>
            <person name="Bonnet C."/>
            <person name="Boukhgalter B."/>
            <person name="Bourzgui I."/>
            <person name="Brown A."/>
            <person name="Cahill P."/>
            <person name="Channer S."/>
            <person name="Cheshatsang Y."/>
            <person name="Chuda L."/>
            <person name="Citroen M."/>
            <person name="Collymore A."/>
            <person name="Cooke P."/>
            <person name="Costello M."/>
            <person name="D'Aco K."/>
            <person name="Daza R."/>
            <person name="De Haan G."/>
            <person name="DeGray S."/>
            <person name="DeMaso C."/>
            <person name="Dhargay N."/>
            <person name="Dooley K."/>
            <person name="Dooley E."/>
            <person name="Doricent M."/>
            <person name="Dorje P."/>
            <person name="Dorjee K."/>
            <person name="Dupes A."/>
            <person name="Elong R."/>
            <person name="Falk J."/>
            <person name="Farina A."/>
            <person name="Faro S."/>
            <person name="Ferguson D."/>
            <person name="Fisher S."/>
            <person name="Foley C.D."/>
            <person name="Franke A."/>
            <person name="Friedrich D."/>
            <person name="Gadbois L."/>
            <person name="Gearin G."/>
            <person name="Gearin C.R."/>
            <person name="Giannoukos G."/>
            <person name="Goode T."/>
            <person name="Graham J."/>
            <person name="Grandbois E."/>
            <person name="Grewal S."/>
            <person name="Gyaltsen K."/>
            <person name="Hafez N."/>
            <person name="Hagos B."/>
            <person name="Hall J."/>
            <person name="Henson C."/>
            <person name="Hollinger A."/>
            <person name="Honan T."/>
            <person name="Huard M.D."/>
            <person name="Hughes L."/>
            <person name="Hurhula B."/>
            <person name="Husby M.E."/>
            <person name="Kamat A."/>
            <person name="Kanga B."/>
            <person name="Kashin S."/>
            <person name="Khazanovich D."/>
            <person name="Kisner P."/>
            <person name="Lance K."/>
            <person name="Lara M."/>
            <person name="Lee W."/>
            <person name="Lennon N."/>
            <person name="Letendre F."/>
            <person name="LeVine R."/>
            <person name="Lipovsky A."/>
            <person name="Liu X."/>
            <person name="Liu J."/>
            <person name="Liu S."/>
            <person name="Lokyitsang T."/>
            <person name="Lokyitsang Y."/>
            <person name="Lubonja R."/>
            <person name="Lui A."/>
            <person name="MacDonald P."/>
            <person name="Magnisalis V."/>
            <person name="Maru K."/>
            <person name="Matthews C."/>
            <person name="McCusker W."/>
            <person name="McDonough S."/>
            <person name="Mehta T."/>
            <person name="Meldrim J."/>
            <person name="Meneus L."/>
            <person name="Mihai O."/>
            <person name="Mihalev A."/>
            <person name="Mihova T."/>
            <person name="Mittelman R."/>
            <person name="Mlenga V."/>
            <person name="Montmayeur A."/>
            <person name="Mulrain L."/>
            <person name="Navidi A."/>
            <person name="Naylor J."/>
            <person name="Negash T."/>
            <person name="Nguyen T."/>
            <person name="Nguyen N."/>
            <person name="Nicol R."/>
            <person name="Norbu C."/>
            <person name="Norbu N."/>
            <person name="Novod N."/>
            <person name="O'Neill B."/>
            <person name="Osman S."/>
            <person name="Markiewicz E."/>
            <person name="Oyono O.L."/>
            <person name="Patti C."/>
            <person name="Phunkhang P."/>
            <person name="Pierre F."/>
            <person name="Priest M."/>
            <person name="Raghuraman S."/>
            <person name="Rege F."/>
            <person name="Reyes R."/>
            <person name="Rise C."/>
            <person name="Rogov P."/>
            <person name="Ross K."/>
            <person name="Ryan E."/>
            <person name="Settipalli S."/>
            <person name="Shea T."/>
            <person name="Sherpa N."/>
            <person name="Shi L."/>
            <person name="Shih D."/>
            <person name="Sparrow T."/>
            <person name="Spaulding J."/>
            <person name="Stalker J."/>
            <person name="Stange-Thomann N."/>
            <person name="Stavropoulos S."/>
            <person name="Stone C."/>
            <person name="Strader C."/>
            <person name="Tesfaye S."/>
            <person name="Thomson T."/>
            <person name="Thoulutsang Y."/>
            <person name="Thoulutsang D."/>
            <person name="Topham K."/>
            <person name="Topping I."/>
            <person name="Tsamla T."/>
            <person name="Vassiliev H."/>
            <person name="Vo A."/>
            <person name="Wangchuk T."/>
            <person name="Wangdi T."/>
            <person name="Weiand M."/>
            <person name="Wilkinson J."/>
            <person name="Wilson A."/>
            <person name="Yadav S."/>
            <person name="Young G."/>
            <person name="Yu Q."/>
            <person name="Zembek L."/>
            <person name="Zhong D."/>
            <person name="Zimmer A."/>
            <person name="Zwirko Z."/>
            <person name="Jaffe D.B."/>
            <person name="Alvarez P."/>
            <person name="Brockman W."/>
            <person name="Butler J."/>
            <person name="Chin C."/>
            <person name="Gnerre S."/>
            <person name="Grabherr M."/>
            <person name="Kleber M."/>
            <person name="Mauceli E."/>
            <person name="MacCallum I."/>
        </authorList>
    </citation>
    <scope>NUCLEOTIDE SEQUENCE [LARGE SCALE GENOMIC DNA]</scope>
    <source>
        <strain evidence="11">Tucson 14024-0371.13</strain>
    </source>
</reference>
<dbReference type="EC" id="1.13.11.-" evidence="10"/>
<dbReference type="EMBL" id="CH902617">
    <property type="protein sequence ID" value="KPU80551.1"/>
    <property type="molecule type" value="Genomic_DNA"/>
</dbReference>
<keyword evidence="4" id="KW-0223">Dioxygenase</keyword>
<comment type="cofactor">
    <cofactor evidence="1">
        <name>L-ascorbate</name>
        <dbReference type="ChEBI" id="CHEBI:38290"/>
    </cofactor>
</comment>
<dbReference type="STRING" id="7217.A0A0P9AT77"/>
<dbReference type="GO" id="GO:0031418">
    <property type="term" value="F:L-ascorbic acid binding"/>
    <property type="evidence" value="ECO:0007669"/>
    <property type="project" value="UniProtKB-KW"/>
</dbReference>
<keyword evidence="6" id="KW-0408">Iron</keyword>
<evidence type="ECO:0000256" key="7">
    <source>
        <dbReference type="PROSITE-ProRule" id="PRU00339"/>
    </source>
</evidence>
<dbReference type="InterPro" id="IPR045054">
    <property type="entry name" value="P4HA-like"/>
</dbReference>
<evidence type="ECO:0000256" key="5">
    <source>
        <dbReference type="ARBA" id="ARBA00023002"/>
    </source>
</evidence>
<name>A0A0P9AT77_DROAN</name>
<feature type="repeat" description="TPR" evidence="7">
    <location>
        <begin position="213"/>
        <end position="246"/>
    </location>
</feature>
<dbReference type="Gene3D" id="1.25.40.10">
    <property type="entry name" value="Tetratricopeptide repeat domain"/>
    <property type="match status" value="1"/>
</dbReference>
<dbReference type="Gene3D" id="6.10.140.1460">
    <property type="match status" value="1"/>
</dbReference>
<evidence type="ECO:0000256" key="6">
    <source>
        <dbReference type="ARBA" id="ARBA00023004"/>
    </source>
</evidence>
<evidence type="ECO:0000313" key="11">
    <source>
        <dbReference type="Proteomes" id="UP000007801"/>
    </source>
</evidence>
<dbReference type="AlphaFoldDB" id="A0A0P9AT77"/>
<evidence type="ECO:0000256" key="4">
    <source>
        <dbReference type="ARBA" id="ARBA00022964"/>
    </source>
</evidence>
<keyword evidence="5 10" id="KW-0560">Oxidoreductase</keyword>
<dbReference type="GO" id="GO:0004656">
    <property type="term" value="F:procollagen-proline 4-dioxygenase activity"/>
    <property type="evidence" value="ECO:0007669"/>
    <property type="project" value="UniProtKB-EC"/>
</dbReference>
<feature type="chain" id="PRO_5006155299" evidence="8">
    <location>
        <begin position="22"/>
        <end position="488"/>
    </location>
</feature>
<dbReference type="PANTHER" id="PTHR10869:SF244">
    <property type="entry name" value="PROLYL 4-HYDROXYLASE SUBUNIT ALPHA-2"/>
    <property type="match status" value="1"/>
</dbReference>
<dbReference type="InterPro" id="IPR019734">
    <property type="entry name" value="TPR_rpt"/>
</dbReference>
<evidence type="ECO:0000256" key="2">
    <source>
        <dbReference type="ARBA" id="ARBA00022723"/>
    </source>
</evidence>
<evidence type="ECO:0000256" key="8">
    <source>
        <dbReference type="SAM" id="SignalP"/>
    </source>
</evidence>
<dbReference type="PROSITE" id="PS50005">
    <property type="entry name" value="TPR"/>
    <property type="match status" value="1"/>
</dbReference>
<dbReference type="Pfam" id="PF08336">
    <property type="entry name" value="P4Ha_N"/>
    <property type="match status" value="1"/>
</dbReference>
<dbReference type="PANTHER" id="PTHR10869">
    <property type="entry name" value="PROLYL 4-HYDROXYLASE ALPHA SUBUNIT"/>
    <property type="match status" value="1"/>
</dbReference>
<accession>A0A0P9AT77</accession>
<dbReference type="Proteomes" id="UP000007801">
    <property type="component" value="Unassembled WGS sequence"/>
</dbReference>
<sequence length="488" mass="56169">MHSVSAMNPSWLIFLFGLATALKKMRFATSTHEMAKLLQLEDDLILDMRQYVEALQLKINTMRLFQKEWENRLDQADENPTTHVANPLVSFPLVRRMHMDTPKLFKFAREDVSYEKFLGHNLDHINLMELQEAADGFFQFLNIYSLNENEVANGKLYGKQYNVRLSAADCFALGNHLERLKLGNQAVKWFNISLEQYDDSLDPVYKILESSRSQIWQYMGLTLVKMQKLPESHAAFKKSLELTAEDDHVWSVNHLANNLGHMFIHLETCRGRNTVPKKFYLRCRYFTEGDPFLQLAPLKLEQLNLDPFIGIFHDVISIGEQKNLINLTRNRLRLQNPQRAVMEAEVELNASKEVERIHRRIEDMTGLNLEESPPLTILNYGIGGQHPIHLDCEQFMDFGEPQPQSYTSAKVLFYLSDVQMGGYASFPELGFGFKPSRGSALVVHNMDNAANCDIRSLQATCPVLLGTHWVASKWISGSGQWRRKPCRM</sequence>
<dbReference type="GeneID" id="6499063"/>
<dbReference type="EC" id="1.14.11.2" evidence="10"/>
<evidence type="ECO:0000256" key="3">
    <source>
        <dbReference type="ARBA" id="ARBA00022896"/>
    </source>
</evidence>
<proteinExistence type="predicted"/>
<evidence type="ECO:0000256" key="1">
    <source>
        <dbReference type="ARBA" id="ARBA00001961"/>
    </source>
</evidence>
<dbReference type="InterPro" id="IPR011990">
    <property type="entry name" value="TPR-like_helical_dom_sf"/>
</dbReference>
<dbReference type="SMR" id="A0A0P9AT77"/>
<dbReference type="FunCoup" id="A0A0P9AT77">
    <property type="interactions" value="52"/>
</dbReference>
<organism evidence="10 11">
    <name type="scientific">Drosophila ananassae</name>
    <name type="common">Fruit fly</name>
    <dbReference type="NCBI Taxonomy" id="7217"/>
    <lineage>
        <taxon>Eukaryota</taxon>
        <taxon>Metazoa</taxon>
        <taxon>Ecdysozoa</taxon>
        <taxon>Arthropoda</taxon>
        <taxon>Hexapoda</taxon>
        <taxon>Insecta</taxon>
        <taxon>Pterygota</taxon>
        <taxon>Neoptera</taxon>
        <taxon>Endopterygota</taxon>
        <taxon>Diptera</taxon>
        <taxon>Brachycera</taxon>
        <taxon>Muscomorpha</taxon>
        <taxon>Ephydroidea</taxon>
        <taxon>Drosophilidae</taxon>
        <taxon>Drosophila</taxon>
        <taxon>Sophophora</taxon>
    </lineage>
</organism>
<keyword evidence="8" id="KW-0732">Signal</keyword>
<protein>
    <submittedName>
        <fullName evidence="10">Uncharacterized protein, isoform B</fullName>
        <ecNumber evidence="10">1.13.11.-</ecNumber>
        <ecNumber evidence="10">1.14.11.2</ecNumber>
    </submittedName>
</protein>
<dbReference type="Gene3D" id="2.60.120.620">
    <property type="entry name" value="q2cbj1_9rhob like domain"/>
    <property type="match status" value="1"/>
</dbReference>
<dbReference type="SUPFAM" id="SSF48452">
    <property type="entry name" value="TPR-like"/>
    <property type="match status" value="1"/>
</dbReference>
<dbReference type="eggNOG" id="KOG1591">
    <property type="taxonomic scope" value="Eukaryota"/>
</dbReference>
<dbReference type="GO" id="GO:0005506">
    <property type="term" value="F:iron ion binding"/>
    <property type="evidence" value="ECO:0007669"/>
    <property type="project" value="InterPro"/>
</dbReference>